<dbReference type="Proteomes" id="UP000002408">
    <property type="component" value="Chromosome"/>
</dbReference>
<dbReference type="InterPro" id="IPR011856">
    <property type="entry name" value="tRNA_endonuc-like_dom_sf"/>
</dbReference>
<dbReference type="PANTHER" id="PTHR21227">
    <property type="entry name" value="TRNA-SPLICING ENDONUCLEASE SUBUNIT SEN2"/>
    <property type="match status" value="1"/>
</dbReference>
<proteinExistence type="predicted"/>
<dbReference type="Gene3D" id="3.40.1350.150">
    <property type="match status" value="1"/>
</dbReference>
<keyword evidence="4" id="KW-1185">Reference proteome</keyword>
<dbReference type="EMBL" id="CP000780">
    <property type="protein sequence ID" value="ABS55173.1"/>
    <property type="molecule type" value="Genomic_DNA"/>
</dbReference>
<dbReference type="InterPro" id="IPR036167">
    <property type="entry name" value="tRNA_intron_Endo_cat-like_sf"/>
</dbReference>
<keyword evidence="3" id="KW-0378">Hydrolase</keyword>
<feature type="domain" description="tRNA intron endonuclease catalytic" evidence="1">
    <location>
        <begin position="265"/>
        <end position="341"/>
    </location>
</feature>
<reference evidence="4" key="1">
    <citation type="journal article" date="2015" name="Microbiology">
        <title>Genome of Methanoregula boonei 6A8 reveals adaptations to oligotrophic peatland environments.</title>
        <authorList>
            <person name="Braeuer S."/>
            <person name="Cadillo-Quiroz H."/>
            <person name="Kyrpides N."/>
            <person name="Woyke T."/>
            <person name="Goodwin L."/>
            <person name="Detter C."/>
            <person name="Podell S."/>
            <person name="Yavitt J.B."/>
            <person name="Zinder S.H."/>
        </authorList>
    </citation>
    <scope>NUCLEOTIDE SEQUENCE [LARGE SCALE GENOMIC DNA]</scope>
    <source>
        <strain evidence="4">DSM 21154 / JCM 14090 / 6A8</strain>
    </source>
</reference>
<dbReference type="InterPro" id="IPR036740">
    <property type="entry name" value="tRNA_intron_Endonuc_N_sf"/>
</dbReference>
<dbReference type="InterPro" id="IPR006678">
    <property type="entry name" value="tRNA_intron_Endonuc_N"/>
</dbReference>
<keyword evidence="3" id="KW-0540">Nuclease</keyword>
<keyword evidence="3" id="KW-0255">Endonuclease</keyword>
<dbReference type="Gene3D" id="3.40.1350.10">
    <property type="match status" value="1"/>
</dbReference>
<dbReference type="SUPFAM" id="SSF55267">
    <property type="entry name" value="tRNA-intron endonuclease N-terminal domain-like"/>
    <property type="match status" value="2"/>
</dbReference>
<dbReference type="GO" id="GO:0005737">
    <property type="term" value="C:cytoplasm"/>
    <property type="evidence" value="ECO:0007669"/>
    <property type="project" value="TreeGrafter"/>
</dbReference>
<organism evidence="3 4">
    <name type="scientific">Methanoregula boonei (strain DSM 21154 / JCM 14090 / 6A8)</name>
    <dbReference type="NCBI Taxonomy" id="456442"/>
    <lineage>
        <taxon>Archaea</taxon>
        <taxon>Methanobacteriati</taxon>
        <taxon>Methanobacteriota</taxon>
        <taxon>Stenosarchaea group</taxon>
        <taxon>Methanomicrobia</taxon>
        <taxon>Methanomicrobiales</taxon>
        <taxon>Methanoregulaceae</taxon>
        <taxon>Methanoregula</taxon>
    </lineage>
</organism>
<evidence type="ECO:0000259" key="1">
    <source>
        <dbReference type="Pfam" id="PF01974"/>
    </source>
</evidence>
<evidence type="ECO:0000313" key="4">
    <source>
        <dbReference type="Proteomes" id="UP000002408"/>
    </source>
</evidence>
<dbReference type="PANTHER" id="PTHR21227:SF0">
    <property type="entry name" value="TRNA-SPLICING ENDONUCLEASE SUBUNIT SEN2"/>
    <property type="match status" value="1"/>
</dbReference>
<dbReference type="GO" id="GO:0003676">
    <property type="term" value="F:nucleic acid binding"/>
    <property type="evidence" value="ECO:0007669"/>
    <property type="project" value="InterPro"/>
</dbReference>
<dbReference type="AlphaFoldDB" id="A7I612"/>
<feature type="domain" description="tRNA intron endonuclease N-terminal" evidence="2">
    <location>
        <begin position="18"/>
        <end position="71"/>
    </location>
</feature>
<gene>
    <name evidence="3" type="ordered locus">Mboo_0655</name>
</gene>
<dbReference type="GO" id="GO:0000213">
    <property type="term" value="F:tRNA-intron lyase activity"/>
    <property type="evidence" value="ECO:0007669"/>
    <property type="project" value="InterPro"/>
</dbReference>
<protein>
    <submittedName>
        <fullName evidence="3">tRNA intron endonuclease</fullName>
    </submittedName>
</protein>
<dbReference type="NCBIfam" id="NF006796">
    <property type="entry name" value="PRK09300.1-4"/>
    <property type="match status" value="1"/>
</dbReference>
<sequence>MSPLRPYYTVLPIVPAVKAIFDGTSVLTGKDGRTLYDQSGYGRPEGEGIRLAPQEALYLLHRQKLDVPGYTFDSLLAEYADQRNFLRSFLVYRDLRERGYVVQTGPHDFRVFRRGEKPGTGESLYLVRVLSERDPVRFTKLIEEVVTSRNMRKQYVLAVVDDEEELTYYEIKLQKLADASVHAPPIAKAESVLVGRSAMIRVPLQSDLERAGFGKRLDDERLMLAPVELLYLMDCGVLKAKRDGAFISTADYFAYASESDPELAAKEKVYAELRRHDFTPRTGYKFGHHFRVYCGKNVHSDLLVHAIEKEAVMPISVVSRSVRMAHSVKKKMLFGCVHTTGIQFVEFARIKL</sequence>
<dbReference type="GO" id="GO:0006388">
    <property type="term" value="P:tRNA splicing, via endonucleolytic cleavage and ligation"/>
    <property type="evidence" value="ECO:0007669"/>
    <property type="project" value="InterPro"/>
</dbReference>
<feature type="domain" description="tRNA intron endonuclease N-terminal" evidence="2">
    <location>
        <begin position="190"/>
        <end position="252"/>
    </location>
</feature>
<dbReference type="eggNOG" id="arCOG01701">
    <property type="taxonomic scope" value="Archaea"/>
</dbReference>
<dbReference type="NCBIfam" id="TIGR00324">
    <property type="entry name" value="endA"/>
    <property type="match status" value="2"/>
</dbReference>
<evidence type="ECO:0000313" key="3">
    <source>
        <dbReference type="EMBL" id="ABS55173.1"/>
    </source>
</evidence>
<evidence type="ECO:0000259" key="2">
    <source>
        <dbReference type="Pfam" id="PF02778"/>
    </source>
</evidence>
<dbReference type="SUPFAM" id="SSF53032">
    <property type="entry name" value="tRNA-intron endonuclease catalytic domain-like"/>
    <property type="match status" value="2"/>
</dbReference>
<dbReference type="HOGENOM" id="CLU_791347_0_0_2"/>
<dbReference type="InterPro" id="IPR006677">
    <property type="entry name" value="tRNA_intron_Endonuc_cat-like"/>
</dbReference>
<feature type="domain" description="tRNA intron endonuclease catalytic" evidence="1">
    <location>
        <begin position="85"/>
        <end position="168"/>
    </location>
</feature>
<dbReference type="InterPro" id="IPR006676">
    <property type="entry name" value="tRNA_splic"/>
</dbReference>
<dbReference type="Pfam" id="PF02778">
    <property type="entry name" value="tRNA_int_endo_N"/>
    <property type="match status" value="2"/>
</dbReference>
<dbReference type="Gene3D" id="3.40.1170.20">
    <property type="entry name" value="tRNA intron endonuclease, N-terminal domain"/>
    <property type="match status" value="1"/>
</dbReference>
<dbReference type="KEGG" id="mbn:Mboo_0655"/>
<dbReference type="STRING" id="456442.Mboo_0655"/>
<dbReference type="CDD" id="cd22363">
    <property type="entry name" value="tRNA-intron_lyase_C"/>
    <property type="match status" value="2"/>
</dbReference>
<dbReference type="Pfam" id="PF01974">
    <property type="entry name" value="tRNA_int_endo"/>
    <property type="match status" value="2"/>
</dbReference>
<name>A7I612_METB6</name>
<accession>A7I612</accession>